<protein>
    <submittedName>
        <fullName evidence="1">Uncharacterized protein</fullName>
    </submittedName>
</protein>
<dbReference type="AlphaFoldDB" id="A0A5K8AEY3"/>
<reference evidence="1 2" key="1">
    <citation type="submission" date="2019-11" db="EMBL/GenBank/DDBJ databases">
        <title>Comparative genomics of hydrocarbon-degrading Desulfosarcina strains.</title>
        <authorList>
            <person name="Watanabe M."/>
            <person name="Kojima H."/>
            <person name="Fukui M."/>
        </authorList>
    </citation>
    <scope>NUCLEOTIDE SEQUENCE [LARGE SCALE GENOMIC DNA]</scope>
    <source>
        <strain evidence="2">oXyS1</strain>
    </source>
</reference>
<evidence type="ECO:0000313" key="1">
    <source>
        <dbReference type="EMBL" id="BBO91205.1"/>
    </source>
</evidence>
<keyword evidence="2" id="KW-1185">Reference proteome</keyword>
<evidence type="ECO:0000313" key="2">
    <source>
        <dbReference type="Proteomes" id="UP000422108"/>
    </source>
</evidence>
<gene>
    <name evidence="1" type="ORF">DSCOOX_43850</name>
</gene>
<dbReference type="EMBL" id="AP021879">
    <property type="protein sequence ID" value="BBO91205.1"/>
    <property type="molecule type" value="Genomic_DNA"/>
</dbReference>
<organism evidence="1 2">
    <name type="scientific">Desulfosarcina ovata subsp. ovata</name>
    <dbReference type="NCBI Taxonomy" id="2752305"/>
    <lineage>
        <taxon>Bacteria</taxon>
        <taxon>Pseudomonadati</taxon>
        <taxon>Thermodesulfobacteriota</taxon>
        <taxon>Desulfobacteria</taxon>
        <taxon>Desulfobacterales</taxon>
        <taxon>Desulfosarcinaceae</taxon>
        <taxon>Desulfosarcina</taxon>
    </lineage>
</organism>
<dbReference type="Proteomes" id="UP000422108">
    <property type="component" value="Chromosome"/>
</dbReference>
<dbReference type="RefSeq" id="WP_155312159.1">
    <property type="nucleotide sequence ID" value="NZ_AP021879.1"/>
</dbReference>
<sequence length="132" mass="14858">MGSFIANGFKLISRLDRDIGVVIDNCLGFLYSMNLMHEMRREIGQIESELYDMVYLGRTPAGCEFKENLFRLRILPLMKRLAPAGYYFGIDPESRVLLGYWPQPSGVSELDTGTSLDDVAEPTALPIDHSLP</sequence>
<accession>A0A5K8AEY3</accession>
<proteinExistence type="predicted"/>
<name>A0A5K8AEY3_9BACT</name>